<organism evidence="2 3">
    <name type="scientific">Zymoseptoria brevis</name>
    <dbReference type="NCBI Taxonomy" id="1047168"/>
    <lineage>
        <taxon>Eukaryota</taxon>
        <taxon>Fungi</taxon>
        <taxon>Dikarya</taxon>
        <taxon>Ascomycota</taxon>
        <taxon>Pezizomycotina</taxon>
        <taxon>Dothideomycetes</taxon>
        <taxon>Dothideomycetidae</taxon>
        <taxon>Mycosphaerellales</taxon>
        <taxon>Mycosphaerellaceae</taxon>
        <taxon>Zymoseptoria</taxon>
    </lineage>
</organism>
<reference evidence="2 3" key="1">
    <citation type="submission" date="2015-03" db="EMBL/GenBank/DDBJ databases">
        <title>RNA-seq based gene annotation and comparative genomics of four Zymoseptoria species reveal species-specific pathogenicity related genes and transposable element activity.</title>
        <authorList>
            <person name="Grandaubert J."/>
            <person name="Bhattacharyya A."/>
            <person name="Stukenbrock E.H."/>
        </authorList>
    </citation>
    <scope>NUCLEOTIDE SEQUENCE [LARGE SCALE GENOMIC DNA]</scope>
    <source>
        <strain evidence="2 3">Zb18110</strain>
    </source>
</reference>
<feature type="region of interest" description="Disordered" evidence="1">
    <location>
        <begin position="158"/>
        <end position="177"/>
    </location>
</feature>
<proteinExistence type="predicted"/>
<dbReference type="EMBL" id="LAFY01000608">
    <property type="protein sequence ID" value="KJX96530.1"/>
    <property type="molecule type" value="Genomic_DNA"/>
</dbReference>
<evidence type="ECO:0000256" key="1">
    <source>
        <dbReference type="SAM" id="MobiDB-lite"/>
    </source>
</evidence>
<evidence type="ECO:0000313" key="3">
    <source>
        <dbReference type="Proteomes" id="UP000033647"/>
    </source>
</evidence>
<comment type="caution">
    <text evidence="2">The sequence shown here is derived from an EMBL/GenBank/DDBJ whole genome shotgun (WGS) entry which is preliminary data.</text>
</comment>
<keyword evidence="3" id="KW-1185">Reference proteome</keyword>
<dbReference type="AlphaFoldDB" id="A0A0F4GK27"/>
<evidence type="ECO:0000313" key="2">
    <source>
        <dbReference type="EMBL" id="KJX96530.1"/>
    </source>
</evidence>
<protein>
    <submittedName>
        <fullName evidence="2">Uncharacterized protein</fullName>
    </submittedName>
</protein>
<name>A0A0F4GK27_9PEZI</name>
<sequence>MPNLTHTELMFLVRHGFAPFTQSIATNDYEDNHIQNVRALNMRTGAYCAIFGRMCEEPAKPAEVPPAADVPGRHLQGDPGYGNSPDLIARWQVDIFYQADNSLVRFFGHAVGLVTGLSKATDASESPRCAEATPAAPATITTSWTSLALLLGEKAAQTTPLQQRAQAQRDVMKKRAE</sequence>
<dbReference type="Proteomes" id="UP000033647">
    <property type="component" value="Unassembled WGS sequence"/>
</dbReference>
<accession>A0A0F4GK27</accession>
<gene>
    <name evidence="2" type="ORF">TI39_contig616g00003</name>
</gene>